<accession>A0A8J8XPE1</accession>
<gene>
    <name evidence="1" type="ORF">OsJ_29411</name>
</gene>
<reference evidence="1" key="2">
    <citation type="submission" date="2008-12" db="EMBL/GenBank/DDBJ databases">
        <title>Improved gene annotation of the rice (Oryza sativa) genomes.</title>
        <authorList>
            <person name="Wang J."/>
            <person name="Li R."/>
            <person name="Fan W."/>
            <person name="Huang Q."/>
            <person name="Zhang J."/>
            <person name="Zhou Y."/>
            <person name="Hu Y."/>
            <person name="Zi S."/>
            <person name="Li J."/>
            <person name="Ni P."/>
            <person name="Zheng H."/>
            <person name="Zhang Y."/>
            <person name="Zhao M."/>
            <person name="Hao Q."/>
            <person name="McDermott J."/>
            <person name="Samudrala R."/>
            <person name="Kristiansen K."/>
            <person name="Wong G.K.-S."/>
        </authorList>
    </citation>
    <scope>NUCLEOTIDE SEQUENCE</scope>
</reference>
<proteinExistence type="predicted"/>
<dbReference type="AlphaFoldDB" id="A0A8J8XPE1"/>
<evidence type="ECO:0000313" key="1">
    <source>
        <dbReference type="EMBL" id="EEE69727.1"/>
    </source>
</evidence>
<reference evidence="1" key="1">
    <citation type="journal article" date="2005" name="PLoS Biol.">
        <title>The genomes of Oryza sativa: a history of duplications.</title>
        <authorList>
            <person name="Yu J."/>
            <person name="Wang J."/>
            <person name="Lin W."/>
            <person name="Li S."/>
            <person name="Li H."/>
            <person name="Zhou J."/>
            <person name="Ni P."/>
            <person name="Dong W."/>
            <person name="Hu S."/>
            <person name="Zeng C."/>
            <person name="Zhang J."/>
            <person name="Zhang Y."/>
            <person name="Li R."/>
            <person name="Xu Z."/>
            <person name="Li S."/>
            <person name="Li X."/>
            <person name="Zheng H."/>
            <person name="Cong L."/>
            <person name="Lin L."/>
            <person name="Yin J."/>
            <person name="Geng J."/>
            <person name="Li G."/>
            <person name="Shi J."/>
            <person name="Liu J."/>
            <person name="Lv H."/>
            <person name="Li J."/>
            <person name="Wang J."/>
            <person name="Deng Y."/>
            <person name="Ran L."/>
            <person name="Shi X."/>
            <person name="Wang X."/>
            <person name="Wu Q."/>
            <person name="Li C."/>
            <person name="Ren X."/>
            <person name="Wang J."/>
            <person name="Wang X."/>
            <person name="Li D."/>
            <person name="Liu D."/>
            <person name="Zhang X."/>
            <person name="Ji Z."/>
            <person name="Zhao W."/>
            <person name="Sun Y."/>
            <person name="Zhang Z."/>
            <person name="Bao J."/>
            <person name="Han Y."/>
            <person name="Dong L."/>
            <person name="Ji J."/>
            <person name="Chen P."/>
            <person name="Wu S."/>
            <person name="Liu J."/>
            <person name="Xiao Y."/>
            <person name="Bu D."/>
            <person name="Tan J."/>
            <person name="Yang L."/>
            <person name="Ye C."/>
            <person name="Zhang J."/>
            <person name="Xu J."/>
            <person name="Zhou Y."/>
            <person name="Yu Y."/>
            <person name="Zhang B."/>
            <person name="Zhuang S."/>
            <person name="Wei H."/>
            <person name="Liu B."/>
            <person name="Lei M."/>
            <person name="Yu H."/>
            <person name="Li Y."/>
            <person name="Xu H."/>
            <person name="Wei S."/>
            <person name="He X."/>
            <person name="Fang L."/>
            <person name="Zhang Z."/>
            <person name="Zhang Y."/>
            <person name="Huang X."/>
            <person name="Su Z."/>
            <person name="Tong W."/>
            <person name="Li J."/>
            <person name="Tong Z."/>
            <person name="Li S."/>
            <person name="Ye J."/>
            <person name="Wang L."/>
            <person name="Fang L."/>
            <person name="Lei T."/>
            <person name="Chen C."/>
            <person name="Chen H."/>
            <person name="Xu Z."/>
            <person name="Li H."/>
            <person name="Huang H."/>
            <person name="Zhang F."/>
            <person name="Xu H."/>
            <person name="Li N."/>
            <person name="Zhao C."/>
            <person name="Li S."/>
            <person name="Dong L."/>
            <person name="Huang Y."/>
            <person name="Li L."/>
            <person name="Xi Y."/>
            <person name="Qi Q."/>
            <person name="Li W."/>
            <person name="Zhang B."/>
            <person name="Hu W."/>
            <person name="Zhang Y."/>
            <person name="Tian X."/>
            <person name="Jiao Y."/>
            <person name="Liang X."/>
            <person name="Jin J."/>
            <person name="Gao L."/>
            <person name="Zheng W."/>
            <person name="Hao B."/>
            <person name="Liu S."/>
            <person name="Wang W."/>
            <person name="Yuan L."/>
            <person name="Cao M."/>
            <person name="McDermott J."/>
            <person name="Samudrala R."/>
            <person name="Wang J."/>
            <person name="Wong G.K."/>
            <person name="Yang H."/>
        </authorList>
    </citation>
    <scope>NUCLEOTIDE SEQUENCE [LARGE SCALE GENOMIC DNA]</scope>
</reference>
<dbReference type="EMBL" id="CM000146">
    <property type="protein sequence ID" value="EEE69727.1"/>
    <property type="molecule type" value="Genomic_DNA"/>
</dbReference>
<protein>
    <submittedName>
        <fullName evidence="1">Uncharacterized protein</fullName>
    </submittedName>
</protein>
<name>A0A8J8XPE1_ORYSJ</name>
<dbReference type="Proteomes" id="UP000007752">
    <property type="component" value="Chromosome 9"/>
</dbReference>
<organism evidence="1">
    <name type="scientific">Oryza sativa subsp. japonica</name>
    <name type="common">Rice</name>
    <dbReference type="NCBI Taxonomy" id="39947"/>
    <lineage>
        <taxon>Eukaryota</taxon>
        <taxon>Viridiplantae</taxon>
        <taxon>Streptophyta</taxon>
        <taxon>Embryophyta</taxon>
        <taxon>Tracheophyta</taxon>
        <taxon>Spermatophyta</taxon>
        <taxon>Magnoliopsida</taxon>
        <taxon>Liliopsida</taxon>
        <taxon>Poales</taxon>
        <taxon>Poaceae</taxon>
        <taxon>BOP clade</taxon>
        <taxon>Oryzoideae</taxon>
        <taxon>Oryzeae</taxon>
        <taxon>Oryzinae</taxon>
        <taxon>Oryza</taxon>
        <taxon>Oryza sativa</taxon>
    </lineage>
</organism>
<sequence>MKKPDDLSSIHFINTKVIIFVETGRLHLHVGAQELVPLGLAASLSFCSHMATPNLIVIVGFVLGYNPHALDNLHTLTCSRFGVERGKRG</sequence>